<gene>
    <name evidence="2" type="ORF">EWM64_g3311</name>
</gene>
<protein>
    <submittedName>
        <fullName evidence="2">Uncharacterized protein</fullName>
    </submittedName>
</protein>
<proteinExistence type="predicted"/>
<feature type="region of interest" description="Disordered" evidence="1">
    <location>
        <begin position="45"/>
        <end position="88"/>
    </location>
</feature>
<comment type="caution">
    <text evidence="2">The sequence shown here is derived from an EMBL/GenBank/DDBJ whole genome shotgun (WGS) entry which is preliminary data.</text>
</comment>
<feature type="compositionally biased region" description="Acidic residues" evidence="1">
    <location>
        <begin position="72"/>
        <end position="88"/>
    </location>
</feature>
<dbReference type="Proteomes" id="UP000298061">
    <property type="component" value="Unassembled WGS sequence"/>
</dbReference>
<organism evidence="2 3">
    <name type="scientific">Hericium alpestre</name>
    <dbReference type="NCBI Taxonomy" id="135208"/>
    <lineage>
        <taxon>Eukaryota</taxon>
        <taxon>Fungi</taxon>
        <taxon>Dikarya</taxon>
        <taxon>Basidiomycota</taxon>
        <taxon>Agaricomycotina</taxon>
        <taxon>Agaricomycetes</taxon>
        <taxon>Russulales</taxon>
        <taxon>Hericiaceae</taxon>
        <taxon>Hericium</taxon>
    </lineage>
</organism>
<name>A0A4Z0A0U4_9AGAM</name>
<evidence type="ECO:0000313" key="2">
    <source>
        <dbReference type="EMBL" id="TFY80702.1"/>
    </source>
</evidence>
<dbReference type="AlphaFoldDB" id="A0A4Z0A0U4"/>
<accession>A0A4Z0A0U4</accession>
<reference evidence="2 3" key="1">
    <citation type="submission" date="2019-02" db="EMBL/GenBank/DDBJ databases">
        <title>Genome sequencing of the rare red list fungi Hericium alpestre (H. flagellum).</title>
        <authorList>
            <person name="Buettner E."/>
            <person name="Kellner H."/>
        </authorList>
    </citation>
    <scope>NUCLEOTIDE SEQUENCE [LARGE SCALE GENOMIC DNA]</scope>
    <source>
        <strain evidence="2 3">DSM 108284</strain>
    </source>
</reference>
<evidence type="ECO:0000313" key="3">
    <source>
        <dbReference type="Proteomes" id="UP000298061"/>
    </source>
</evidence>
<evidence type="ECO:0000256" key="1">
    <source>
        <dbReference type="SAM" id="MobiDB-lite"/>
    </source>
</evidence>
<keyword evidence="3" id="KW-1185">Reference proteome</keyword>
<sequence>MASAFKEHWMPLVAKYGLHVDWPEPVIPTDISVEVLEDIVDLNVPSTINTDSHPDSDDDLLFQDGSSSSDTENGENEELESNFEAVDS</sequence>
<dbReference type="EMBL" id="SFCI01000301">
    <property type="protein sequence ID" value="TFY80702.1"/>
    <property type="molecule type" value="Genomic_DNA"/>
</dbReference>